<dbReference type="AlphaFoldDB" id="A0A8X6N8J0"/>
<evidence type="ECO:0000313" key="2">
    <source>
        <dbReference type="EMBL" id="GFS99628.1"/>
    </source>
</evidence>
<dbReference type="InterPro" id="IPR004443">
    <property type="entry name" value="YjeF_N_dom"/>
</dbReference>
<reference evidence="2" key="1">
    <citation type="submission" date="2020-08" db="EMBL/GenBank/DDBJ databases">
        <title>Multicomponent nature underlies the extraordinary mechanical properties of spider dragline silk.</title>
        <authorList>
            <person name="Kono N."/>
            <person name="Nakamura H."/>
            <person name="Mori M."/>
            <person name="Yoshida Y."/>
            <person name="Ohtoshi R."/>
            <person name="Malay A.D."/>
            <person name="Moran D.A.P."/>
            <person name="Tomita M."/>
            <person name="Numata K."/>
            <person name="Arakawa K."/>
        </authorList>
    </citation>
    <scope>NUCLEOTIDE SEQUENCE</scope>
</reference>
<dbReference type="PROSITE" id="PS51385">
    <property type="entry name" value="YJEF_N"/>
    <property type="match status" value="1"/>
</dbReference>
<dbReference type="EMBL" id="BMAW01101494">
    <property type="protein sequence ID" value="GFS99628.1"/>
    <property type="molecule type" value="Genomic_DNA"/>
</dbReference>
<dbReference type="SUPFAM" id="SSF64153">
    <property type="entry name" value="YjeF N-terminal domain-like"/>
    <property type="match status" value="1"/>
</dbReference>
<gene>
    <name evidence="2" type="ORF">NPIL_559131</name>
</gene>
<keyword evidence="3" id="KW-1185">Reference proteome</keyword>
<evidence type="ECO:0000313" key="3">
    <source>
        <dbReference type="Proteomes" id="UP000887013"/>
    </source>
</evidence>
<name>A0A8X6N8J0_NEPPI</name>
<dbReference type="InterPro" id="IPR036652">
    <property type="entry name" value="YjeF_N_dom_sf"/>
</dbReference>
<feature type="domain" description="YjeF N-terminal" evidence="1">
    <location>
        <begin position="45"/>
        <end position="144"/>
    </location>
</feature>
<comment type="caution">
    <text evidence="2">The sequence shown here is derived from an EMBL/GenBank/DDBJ whole genome shotgun (WGS) entry which is preliminary data.</text>
</comment>
<accession>A0A8X6N8J0</accession>
<organism evidence="2 3">
    <name type="scientific">Nephila pilipes</name>
    <name type="common">Giant wood spider</name>
    <name type="synonym">Nephila maculata</name>
    <dbReference type="NCBI Taxonomy" id="299642"/>
    <lineage>
        <taxon>Eukaryota</taxon>
        <taxon>Metazoa</taxon>
        <taxon>Ecdysozoa</taxon>
        <taxon>Arthropoda</taxon>
        <taxon>Chelicerata</taxon>
        <taxon>Arachnida</taxon>
        <taxon>Araneae</taxon>
        <taxon>Araneomorphae</taxon>
        <taxon>Entelegynae</taxon>
        <taxon>Araneoidea</taxon>
        <taxon>Nephilidae</taxon>
        <taxon>Nephila</taxon>
    </lineage>
</organism>
<proteinExistence type="predicted"/>
<evidence type="ECO:0000259" key="1">
    <source>
        <dbReference type="PROSITE" id="PS51385"/>
    </source>
</evidence>
<protein>
    <recommendedName>
        <fullName evidence="1">YjeF N-terminal domain-containing protein</fullName>
    </recommendedName>
</protein>
<sequence>MMGYAYLYFQKAGRKVVMNGSCLVAMGTISVVKGKGALADVEEECVQIEEKLLNDLKYSIVQLIEVEGFAVASAIVETFPVNTMKKKEILVCIGAGKNGAVGLVCTRYLKIFSSAFSQLSPNRLAAKMTTGVGVGQGETCWVSP</sequence>
<dbReference type="Gene3D" id="3.40.50.10260">
    <property type="entry name" value="YjeF N-terminal domain"/>
    <property type="match status" value="1"/>
</dbReference>
<dbReference type="Pfam" id="PF03853">
    <property type="entry name" value="YjeF_N"/>
    <property type="match status" value="1"/>
</dbReference>
<dbReference type="Proteomes" id="UP000887013">
    <property type="component" value="Unassembled WGS sequence"/>
</dbReference>